<reference evidence="2" key="1">
    <citation type="submission" date="2019-09" db="EMBL/GenBank/DDBJ databases">
        <title>Draft genome information of white flower Hibiscus syriacus.</title>
        <authorList>
            <person name="Kim Y.-M."/>
        </authorList>
    </citation>
    <scope>NUCLEOTIDE SEQUENCE [LARGE SCALE GENOMIC DNA]</scope>
    <source>
        <strain evidence="2">YM2019G1</strain>
    </source>
</reference>
<feature type="region of interest" description="Disordered" evidence="1">
    <location>
        <begin position="144"/>
        <end position="184"/>
    </location>
</feature>
<dbReference type="AlphaFoldDB" id="A0A6A3CVX7"/>
<keyword evidence="3" id="KW-1185">Reference proteome</keyword>
<gene>
    <name evidence="2" type="ORF">F3Y22_tig00001120pilonHSYRG00031</name>
</gene>
<organism evidence="2 3">
    <name type="scientific">Hibiscus syriacus</name>
    <name type="common">Rose of Sharon</name>
    <dbReference type="NCBI Taxonomy" id="106335"/>
    <lineage>
        <taxon>Eukaryota</taxon>
        <taxon>Viridiplantae</taxon>
        <taxon>Streptophyta</taxon>
        <taxon>Embryophyta</taxon>
        <taxon>Tracheophyta</taxon>
        <taxon>Spermatophyta</taxon>
        <taxon>Magnoliopsida</taxon>
        <taxon>eudicotyledons</taxon>
        <taxon>Gunneridae</taxon>
        <taxon>Pentapetalae</taxon>
        <taxon>rosids</taxon>
        <taxon>malvids</taxon>
        <taxon>Malvales</taxon>
        <taxon>Malvaceae</taxon>
        <taxon>Malvoideae</taxon>
        <taxon>Hibiscus</taxon>
    </lineage>
</organism>
<evidence type="ECO:0000256" key="1">
    <source>
        <dbReference type="SAM" id="MobiDB-lite"/>
    </source>
</evidence>
<dbReference type="EMBL" id="VEPZ02000094">
    <property type="protein sequence ID" value="KAE8733473.1"/>
    <property type="molecule type" value="Genomic_DNA"/>
</dbReference>
<feature type="region of interest" description="Disordered" evidence="1">
    <location>
        <begin position="1"/>
        <end position="60"/>
    </location>
</feature>
<feature type="compositionally biased region" description="Low complexity" evidence="1">
    <location>
        <begin position="46"/>
        <end position="55"/>
    </location>
</feature>
<proteinExistence type="predicted"/>
<evidence type="ECO:0000313" key="2">
    <source>
        <dbReference type="EMBL" id="KAE8733473.1"/>
    </source>
</evidence>
<sequence length="272" mass="29843">MEAQGERKSEKERKESGRRKKGRNKKGSRGERMEGRTEGRRDYGSESESGSGSDSDGVKGKIEAEVVVREMLKEFPNVGNDLKQLLQMIDDGQAVDIKDISEKSLNNHLKKLFLSLNLKENGDRVFLLTSKSRPTLDVVGHLILAPTEPKEQQPTDSGSVKDGQVMDENNSDKDDSAGPKRRVIGPAMPSAELLAAAAKLTEAQAELREAEVEKDDELFIGPPPPALVAEAESANEAERFEEVTRIMGAEPDSPYDVIGANRNMSADNIKKK</sequence>
<name>A0A6A3CVX7_HIBSY</name>
<dbReference type="PANTHER" id="PTHR47422:SF1">
    <property type="entry name" value="DNAJ HEAT SHOCK N-TERMINAL DOMAIN-CONTAINING PROTEIN"/>
    <property type="match status" value="1"/>
</dbReference>
<feature type="compositionally biased region" description="Basic and acidic residues" evidence="1">
    <location>
        <begin position="1"/>
        <end position="15"/>
    </location>
</feature>
<feature type="compositionally biased region" description="Basic residues" evidence="1">
    <location>
        <begin position="16"/>
        <end position="27"/>
    </location>
</feature>
<protein>
    <submittedName>
        <fullName evidence="2">DNAJ heat shock N-terminal domain-containing protein isoform 2</fullName>
    </submittedName>
</protein>
<dbReference type="PANTHER" id="PTHR47422">
    <property type="entry name" value="DNAJ HEAT SHOCK N-TERMINAL DOMAIN-CONTAINING PROTEIN"/>
    <property type="match status" value="1"/>
</dbReference>
<accession>A0A6A3CVX7</accession>
<dbReference type="Proteomes" id="UP000436088">
    <property type="component" value="Unassembled WGS sequence"/>
</dbReference>
<evidence type="ECO:0000313" key="3">
    <source>
        <dbReference type="Proteomes" id="UP000436088"/>
    </source>
</evidence>
<feature type="compositionally biased region" description="Basic and acidic residues" evidence="1">
    <location>
        <begin position="28"/>
        <end position="44"/>
    </location>
</feature>
<keyword evidence="2" id="KW-0346">Stress response</keyword>
<comment type="caution">
    <text evidence="2">The sequence shown here is derived from an EMBL/GenBank/DDBJ whole genome shotgun (WGS) entry which is preliminary data.</text>
</comment>